<evidence type="ECO:0000313" key="4">
    <source>
        <dbReference type="EMBL" id="CCH63185.1"/>
    </source>
</evidence>
<feature type="compositionally biased region" description="Polar residues" evidence="2">
    <location>
        <begin position="349"/>
        <end position="368"/>
    </location>
</feature>
<feature type="compositionally biased region" description="Basic residues" evidence="2">
    <location>
        <begin position="1"/>
        <end position="13"/>
    </location>
</feature>
<dbReference type="PANTHER" id="PTHR16092:SF14">
    <property type="entry name" value="EXOCYST COMPLEX COMPONENT 1 ISOFORM X1"/>
    <property type="match status" value="1"/>
</dbReference>
<feature type="compositionally biased region" description="Polar residues" evidence="2">
    <location>
        <begin position="427"/>
        <end position="464"/>
    </location>
</feature>
<dbReference type="RefSeq" id="XP_004182704.1">
    <property type="nucleotide sequence ID" value="XM_004182656.1"/>
</dbReference>
<dbReference type="PANTHER" id="PTHR16092">
    <property type="entry name" value="SEC3/SYNTAXIN-RELATED"/>
    <property type="match status" value="1"/>
</dbReference>
<dbReference type="Proteomes" id="UP000002866">
    <property type="component" value="Chromosome 10"/>
</dbReference>
<dbReference type="GO" id="GO:0006887">
    <property type="term" value="P:exocytosis"/>
    <property type="evidence" value="ECO:0007669"/>
    <property type="project" value="TreeGrafter"/>
</dbReference>
<dbReference type="KEGG" id="tbl:TBLA_0J01890"/>
<dbReference type="HOGENOM" id="CLU_301133_0_0_1"/>
<dbReference type="GO" id="GO:0000145">
    <property type="term" value="C:exocyst"/>
    <property type="evidence" value="ECO:0007669"/>
    <property type="project" value="TreeGrafter"/>
</dbReference>
<feature type="compositionally biased region" description="Polar residues" evidence="2">
    <location>
        <begin position="59"/>
        <end position="72"/>
    </location>
</feature>
<sequence>MFGRKFSFRKKSKNSSNDEIKNNDVNPREPRHSIFRRRSKTSSKDEKISSDSITKPNPRATSNSSSFVPPSTRAVSLNGQQIIPPIIEGPPALDGQPTYYIPAHTASISGLTNSATGITPITYVCSTPIQTRNSSIQYNPNRGSWGYPSSVIGDFHFDPRRKSEAYEPRRRSNFLANQYDRDRRNIILSCFSKPNSKTFEAPNKYITHVRITEDPNYPNIRPPHDLGVEYRKNRIIIISTKPYDKKIVEVHKAKEIQSGVFRIGRTWKLAELTSIEKDVDSENRFICRLSKNYHWQTNSSRERTIFVKSLVNIYMQAFDGHVPELINWDLSTFYLDERTYQKALIKGGSDSNYSSTNSTIQPSKNSSPIMKKTTPLIIKKNSPRATPSIMHSVNESSNLKNPIPSAYIPNSNSSSSGSNYIKHLQDSESPTDTNQHDSLSSYSFLPSATTTTTNEAQINRSRIPSSIDPLLTNSVENTVLENDDGDDGDENDARNLDIPRYTAKVASQKEITGYRSLGLIDKTSKQKENDKKLDTFKEAIELEECKKKLATLKLMQKQEELEIARKTKQIEMMAKRKKQNDPKDKKSLEEEFIAQQKLRIQEKKFEEELKKYQEQINKKKLTNLKRIDRIKKKEANIEKDRKLAKLGKEKPQKHEETKLKEKKLTYNAQQERKKKEELLKQQIEIERLKLEKQNVIEKQLIEAEKRIELGNIKKANISPDIYYDVYEKPESLIGNEDFSNEEQSINNTDGMEYIPGGQSEERDALRDYRSVGTSDCDDEDETTEENYVSPTNTLPASSLGRSPSVQKRKSKSIDTNSIPLSHVNTAEYLLNGEVVESKKSFHNLRSIDNSISSTKNGRKYDEEIAEGDPYNKDNDYFSTSRRYGTNKEYLYDLKTDGKPCKLGDTRHPQSTAANDINMLMKQDLSPDPSISDVNEEVMNQLANDLNNNDKSSSVLLSRALFQQAKNEHSKSNTSMSTLKDLQATFRKKQSQRA</sequence>
<evidence type="ECO:0000259" key="3">
    <source>
        <dbReference type="SMART" id="SM01313"/>
    </source>
</evidence>
<feature type="region of interest" description="Disordered" evidence="2">
    <location>
        <begin position="734"/>
        <end position="813"/>
    </location>
</feature>
<feature type="compositionally biased region" description="Basic and acidic residues" evidence="2">
    <location>
        <begin position="759"/>
        <end position="769"/>
    </location>
</feature>
<dbReference type="STRING" id="1071380.I2H9Y3"/>
<evidence type="ECO:0000256" key="1">
    <source>
        <dbReference type="SAM" id="Coils"/>
    </source>
</evidence>
<name>I2H9Y3_HENB6</name>
<dbReference type="OrthoDB" id="27109at2759"/>
<evidence type="ECO:0000256" key="2">
    <source>
        <dbReference type="SAM" id="MobiDB-lite"/>
    </source>
</evidence>
<dbReference type="Gene3D" id="2.30.29.90">
    <property type="match status" value="1"/>
</dbReference>
<dbReference type="AlphaFoldDB" id="I2H9Y3"/>
<feature type="region of interest" description="Disordered" evidence="2">
    <location>
        <begin position="1"/>
        <end position="72"/>
    </location>
</feature>
<feature type="compositionally biased region" description="Acidic residues" evidence="2">
    <location>
        <begin position="775"/>
        <end position="784"/>
    </location>
</feature>
<dbReference type="Pfam" id="PF15277">
    <property type="entry name" value="Sec3-PIP2_bind"/>
    <property type="match status" value="1"/>
</dbReference>
<feature type="region of interest" description="Disordered" evidence="2">
    <location>
        <begin position="347"/>
        <end position="470"/>
    </location>
</feature>
<proteinExistence type="predicted"/>
<keyword evidence="5" id="KW-1185">Reference proteome</keyword>
<dbReference type="eggNOG" id="ENOG502QSCI">
    <property type="taxonomic scope" value="Eukaryota"/>
</dbReference>
<feature type="compositionally biased region" description="Polar residues" evidence="2">
    <location>
        <begin position="786"/>
        <end position="805"/>
    </location>
</feature>
<evidence type="ECO:0000313" key="5">
    <source>
        <dbReference type="Proteomes" id="UP000002866"/>
    </source>
</evidence>
<dbReference type="InParanoid" id="I2H9Y3"/>
<feature type="coiled-coil region" evidence="1">
    <location>
        <begin position="595"/>
        <end position="622"/>
    </location>
</feature>
<feature type="coiled-coil region" evidence="1">
    <location>
        <begin position="661"/>
        <end position="698"/>
    </location>
</feature>
<feature type="domain" description="Exocyst complex component Sec3 PIP2-binding N-terminal" evidence="3">
    <location>
        <begin position="229"/>
        <end position="317"/>
    </location>
</feature>
<gene>
    <name evidence="4" type="primary">TBLA0J01890</name>
    <name evidence="4" type="ORF">TBLA_0J01890</name>
</gene>
<dbReference type="GO" id="GO:0005546">
    <property type="term" value="F:phosphatidylinositol-4,5-bisphosphate binding"/>
    <property type="evidence" value="ECO:0007669"/>
    <property type="project" value="TreeGrafter"/>
</dbReference>
<dbReference type="GeneID" id="14498367"/>
<dbReference type="GO" id="GO:0005886">
    <property type="term" value="C:plasma membrane"/>
    <property type="evidence" value="ECO:0007669"/>
    <property type="project" value="TreeGrafter"/>
</dbReference>
<keyword evidence="1" id="KW-0175">Coiled coil</keyword>
<accession>I2H9Y3</accession>
<feature type="compositionally biased region" description="Low complexity" evidence="2">
    <location>
        <begin position="401"/>
        <end position="421"/>
    </location>
</feature>
<reference evidence="4 5" key="1">
    <citation type="journal article" date="2011" name="Proc. Natl. Acad. Sci. U.S.A.">
        <title>Evolutionary erosion of yeast sex chromosomes by mating-type switching accidents.</title>
        <authorList>
            <person name="Gordon J.L."/>
            <person name="Armisen D."/>
            <person name="Proux-Wera E."/>
            <person name="Oheigeartaigh S.S."/>
            <person name="Byrne K.P."/>
            <person name="Wolfe K.H."/>
        </authorList>
    </citation>
    <scope>NUCLEOTIDE SEQUENCE [LARGE SCALE GENOMIC DNA]</scope>
    <source>
        <strain evidence="5">ATCC 34711 / CBS 6284 / DSM 70876 / NBRC 10599 / NRRL Y-10934 / UCD 77-7</strain>
    </source>
</reference>
<dbReference type="SMART" id="SM01313">
    <property type="entry name" value="Sec3-PIP2_bind"/>
    <property type="match status" value="1"/>
</dbReference>
<feature type="compositionally biased region" description="Basic and acidic residues" evidence="2">
    <location>
        <begin position="16"/>
        <end position="32"/>
    </location>
</feature>
<dbReference type="GO" id="GO:0006893">
    <property type="term" value="P:Golgi to plasma membrane transport"/>
    <property type="evidence" value="ECO:0007669"/>
    <property type="project" value="TreeGrafter"/>
</dbReference>
<protein>
    <recommendedName>
        <fullName evidence="3">Exocyst complex component Sec3 PIP2-binding N-terminal domain-containing protein</fullName>
    </recommendedName>
</protein>
<organism evidence="4 5">
    <name type="scientific">Henningerozyma blattae (strain ATCC 34711 / CBS 6284 / DSM 70876 / NBRC 10599 / NRRL Y-10934 / UCD 77-7)</name>
    <name type="common">Yeast</name>
    <name type="synonym">Tetrapisispora blattae</name>
    <dbReference type="NCBI Taxonomy" id="1071380"/>
    <lineage>
        <taxon>Eukaryota</taxon>
        <taxon>Fungi</taxon>
        <taxon>Dikarya</taxon>
        <taxon>Ascomycota</taxon>
        <taxon>Saccharomycotina</taxon>
        <taxon>Saccharomycetes</taxon>
        <taxon>Saccharomycetales</taxon>
        <taxon>Saccharomycetaceae</taxon>
        <taxon>Henningerozyma</taxon>
    </lineage>
</organism>
<feature type="compositionally biased region" description="Polar residues" evidence="2">
    <location>
        <begin position="383"/>
        <end position="400"/>
    </location>
</feature>
<feature type="region of interest" description="Disordered" evidence="2">
    <location>
        <begin position="963"/>
        <end position="993"/>
    </location>
</feature>
<dbReference type="InterPro" id="IPR028258">
    <property type="entry name" value="Sec3-PIP2_bind"/>
</dbReference>
<dbReference type="EMBL" id="HE806325">
    <property type="protein sequence ID" value="CCH63185.1"/>
    <property type="molecule type" value="Genomic_DNA"/>
</dbReference>